<dbReference type="Proteomes" id="UP000246991">
    <property type="component" value="Unassembled WGS sequence"/>
</dbReference>
<feature type="compositionally biased region" description="Basic and acidic residues" evidence="9">
    <location>
        <begin position="129"/>
        <end position="144"/>
    </location>
</feature>
<keyword evidence="8" id="KW-0862">Zinc</keyword>
<feature type="compositionally biased region" description="Basic residues" evidence="9">
    <location>
        <begin position="377"/>
        <end position="386"/>
    </location>
</feature>
<dbReference type="InterPro" id="IPR013083">
    <property type="entry name" value="Znf_RING/FYVE/PHD"/>
</dbReference>
<feature type="compositionally biased region" description="Basic and acidic residues" evidence="9">
    <location>
        <begin position="253"/>
        <end position="272"/>
    </location>
</feature>
<dbReference type="GO" id="GO:0008270">
    <property type="term" value="F:zinc ion binding"/>
    <property type="evidence" value="ECO:0007669"/>
    <property type="project" value="UniProtKB-KW"/>
</dbReference>
<evidence type="ECO:0000256" key="4">
    <source>
        <dbReference type="ARBA" id="ARBA00022723"/>
    </source>
</evidence>
<evidence type="ECO:0000259" key="10">
    <source>
        <dbReference type="PROSITE" id="PS51873"/>
    </source>
</evidence>
<keyword evidence="3" id="KW-0808">Transferase</keyword>
<reference evidence="11 12" key="1">
    <citation type="submission" date="2018-03" db="EMBL/GenBank/DDBJ databases">
        <title>Genomes of Pezizomycetes fungi and the evolution of truffles.</title>
        <authorList>
            <person name="Murat C."/>
            <person name="Payen T."/>
            <person name="Noel B."/>
            <person name="Kuo A."/>
            <person name="Martin F.M."/>
        </authorList>
    </citation>
    <scope>NUCLEOTIDE SEQUENCE [LARGE SCALE GENOMIC DNA]</scope>
    <source>
        <strain evidence="11">091103-1</strain>
    </source>
</reference>
<comment type="caution">
    <text evidence="11">The sequence shown here is derived from an EMBL/GenBank/DDBJ whole genome shotgun (WGS) entry which is preliminary data.</text>
</comment>
<feature type="compositionally biased region" description="Basic and acidic residues" evidence="9">
    <location>
        <begin position="332"/>
        <end position="363"/>
    </location>
</feature>
<evidence type="ECO:0000256" key="2">
    <source>
        <dbReference type="ARBA" id="ARBA00012251"/>
    </source>
</evidence>
<dbReference type="CDD" id="cd20335">
    <property type="entry name" value="BRcat_RBR"/>
    <property type="match status" value="1"/>
</dbReference>
<feature type="region of interest" description="Disordered" evidence="9">
    <location>
        <begin position="201"/>
        <end position="283"/>
    </location>
</feature>
<dbReference type="Gene3D" id="3.30.40.10">
    <property type="entry name" value="Zinc/RING finger domain, C3HC4 (zinc finger)"/>
    <property type="match status" value="1"/>
</dbReference>
<name>A0A317SFR9_9PEZI</name>
<dbReference type="SUPFAM" id="SSF57850">
    <property type="entry name" value="RING/U-box"/>
    <property type="match status" value="1"/>
</dbReference>
<feature type="compositionally biased region" description="Basic and acidic residues" evidence="9">
    <location>
        <begin position="228"/>
        <end position="246"/>
    </location>
</feature>
<feature type="region of interest" description="Disordered" evidence="9">
    <location>
        <begin position="326"/>
        <end position="392"/>
    </location>
</feature>
<dbReference type="EMBL" id="PYWC01000083">
    <property type="protein sequence ID" value="PWW73273.1"/>
    <property type="molecule type" value="Genomic_DNA"/>
</dbReference>
<proteinExistence type="predicted"/>
<dbReference type="Pfam" id="PF01485">
    <property type="entry name" value="IBR"/>
    <property type="match status" value="1"/>
</dbReference>
<accession>A0A317SFR9</accession>
<evidence type="ECO:0000313" key="11">
    <source>
        <dbReference type="EMBL" id="PWW73273.1"/>
    </source>
</evidence>
<keyword evidence="7" id="KW-0833">Ubl conjugation pathway</keyword>
<evidence type="ECO:0000256" key="9">
    <source>
        <dbReference type="SAM" id="MobiDB-lite"/>
    </source>
</evidence>
<dbReference type="InterPro" id="IPR031127">
    <property type="entry name" value="E3_UB_ligase_RBR"/>
</dbReference>
<evidence type="ECO:0000256" key="5">
    <source>
        <dbReference type="ARBA" id="ARBA00022737"/>
    </source>
</evidence>
<keyword evidence="5" id="KW-0677">Repeat</keyword>
<evidence type="ECO:0000256" key="1">
    <source>
        <dbReference type="ARBA" id="ARBA00001798"/>
    </source>
</evidence>
<dbReference type="OrthoDB" id="9977870at2759"/>
<feature type="domain" description="RING-type" evidence="10">
    <location>
        <begin position="479"/>
        <end position="646"/>
    </location>
</feature>
<evidence type="ECO:0000256" key="7">
    <source>
        <dbReference type="ARBA" id="ARBA00022786"/>
    </source>
</evidence>
<dbReference type="PANTHER" id="PTHR11685">
    <property type="entry name" value="RBR FAMILY RING FINGER AND IBR DOMAIN-CONTAINING"/>
    <property type="match status" value="1"/>
</dbReference>
<keyword evidence="6" id="KW-0863">Zinc-finger</keyword>
<gene>
    <name evidence="11" type="ORF">C7212DRAFT_353864</name>
</gene>
<feature type="compositionally biased region" description="Low complexity" evidence="9">
    <location>
        <begin position="104"/>
        <end position="117"/>
    </location>
</feature>
<comment type="catalytic activity">
    <reaction evidence="1">
        <text>[E2 ubiquitin-conjugating enzyme]-S-ubiquitinyl-L-cysteine + [acceptor protein]-L-lysine = [E2 ubiquitin-conjugating enzyme]-L-cysteine + [acceptor protein]-N(6)-ubiquitinyl-L-lysine.</text>
        <dbReference type="EC" id="2.3.2.31"/>
    </reaction>
</comment>
<dbReference type="InterPro" id="IPR044066">
    <property type="entry name" value="TRIAD_supradom"/>
</dbReference>
<keyword evidence="12" id="KW-1185">Reference proteome</keyword>
<evidence type="ECO:0000256" key="6">
    <source>
        <dbReference type="ARBA" id="ARBA00022771"/>
    </source>
</evidence>
<dbReference type="PROSITE" id="PS51873">
    <property type="entry name" value="TRIAD"/>
    <property type="match status" value="1"/>
</dbReference>
<keyword evidence="4" id="KW-0479">Metal-binding</keyword>
<dbReference type="GO" id="GO:0061630">
    <property type="term" value="F:ubiquitin protein ligase activity"/>
    <property type="evidence" value="ECO:0007669"/>
    <property type="project" value="UniProtKB-EC"/>
</dbReference>
<organism evidence="11 12">
    <name type="scientific">Tuber magnatum</name>
    <name type="common">white Piedmont truffle</name>
    <dbReference type="NCBI Taxonomy" id="42249"/>
    <lineage>
        <taxon>Eukaryota</taxon>
        <taxon>Fungi</taxon>
        <taxon>Dikarya</taxon>
        <taxon>Ascomycota</taxon>
        <taxon>Pezizomycotina</taxon>
        <taxon>Pezizomycetes</taxon>
        <taxon>Pezizales</taxon>
        <taxon>Tuberaceae</taxon>
        <taxon>Tuber</taxon>
    </lineage>
</organism>
<dbReference type="InterPro" id="IPR002867">
    <property type="entry name" value="IBR_dom"/>
</dbReference>
<sequence length="646" mass="73882">MNTSHSSVAGFSDVESTRWLWPKWSTELDAFCDSAKSVIRRIGSKLQLEEEEEEEAEEEEEETVYFRPFSAASSTKVHLSPYDLGLGGVGREEEEDFQEGGVGDSDSGGSLSDVSVSTNLEHNYGYTHRRAENTHRPYPDELYPRKRLPATRNPSPEIDVVAYFTEGEYNEDEEDGRLYENHCEEHFESCEVRGRSLKRMAGPIVRASSPSPVTEERKKPKSSRRRSSSHEEENPAERERRRQERRERRKRRAEREGKGTHNAREHRQKKELSPPPSPLQLAPKKVIEVIRKDNKKNRYSVEDVLGLSGSRSRSISLRRPIRVRSNHSLRATRSDARLRQDLRLKAAPDGARRNSTKPAKEPSKLATVASAGQRSPSRQRHRRHHNDHSTPELRALCQRCIQKKEKREKKQAELNIEIAPEPVAVPVAAPKRVEVRIQEPKVERKHEDKAKVRVSGPVRPTLKRSKQAPGLAVERKAEKLVQCITCLADEIPHKEAAHLACDHSWCHECLKRIFTLSLTDPAHMPPTCCNDEHVPLKHVDKLLSYQTKKLWNKKYIEYTTSNRIYCPEVDCGEWIQPKDIEAGVGKCSRCKTKVCALCNGKAHGDGECPKDEDLMKFIETAKKNKFQRCYSCRAVVELERGCNHMT</sequence>
<dbReference type="STRING" id="42249.A0A317SFR9"/>
<evidence type="ECO:0000256" key="8">
    <source>
        <dbReference type="ARBA" id="ARBA00022833"/>
    </source>
</evidence>
<dbReference type="AlphaFoldDB" id="A0A317SFR9"/>
<evidence type="ECO:0000313" key="12">
    <source>
        <dbReference type="Proteomes" id="UP000246991"/>
    </source>
</evidence>
<dbReference type="GO" id="GO:0016567">
    <property type="term" value="P:protein ubiquitination"/>
    <property type="evidence" value="ECO:0007669"/>
    <property type="project" value="InterPro"/>
</dbReference>
<evidence type="ECO:0000256" key="3">
    <source>
        <dbReference type="ARBA" id="ARBA00022679"/>
    </source>
</evidence>
<protein>
    <recommendedName>
        <fullName evidence="2">RBR-type E3 ubiquitin transferase</fullName>
        <ecNumber evidence="2">2.3.2.31</ecNumber>
    </recommendedName>
</protein>
<dbReference type="EC" id="2.3.2.31" evidence="2"/>
<feature type="region of interest" description="Disordered" evidence="9">
    <location>
        <begin position="85"/>
        <end position="159"/>
    </location>
</feature>